<dbReference type="Proteomes" id="UP000245655">
    <property type="component" value="Unassembled WGS sequence"/>
</dbReference>
<dbReference type="InterPro" id="IPR002654">
    <property type="entry name" value="Glyco_trans_25"/>
</dbReference>
<proteinExistence type="predicted"/>
<dbReference type="GeneID" id="60255318"/>
<keyword evidence="2" id="KW-0808">Transferase</keyword>
<dbReference type="CDD" id="cd06532">
    <property type="entry name" value="Glyco_transf_25"/>
    <property type="match status" value="1"/>
</dbReference>
<dbReference type="RefSeq" id="WP_109591275.1">
    <property type="nucleotide sequence ID" value="NZ_CAJGZY010000008.1"/>
</dbReference>
<name>A0A2V1ZZC6_PSYIM</name>
<evidence type="ECO:0000313" key="2">
    <source>
        <dbReference type="EMBL" id="PWK11374.1"/>
    </source>
</evidence>
<reference evidence="2 3" key="1">
    <citation type="submission" date="2018-05" db="EMBL/GenBank/DDBJ databases">
        <title>Genomic Encyclopedia of Type Strains, Phase IV (KMG-IV): sequencing the most valuable type-strain genomes for metagenomic binning, comparative biology and taxonomic classification.</title>
        <authorList>
            <person name="Goeker M."/>
        </authorList>
    </citation>
    <scope>NUCLEOTIDE SEQUENCE [LARGE SCALE GENOMIC DNA]</scope>
    <source>
        <strain evidence="2 3">DSM 7229</strain>
    </source>
</reference>
<gene>
    <name evidence="2" type="ORF">C8D84_10814</name>
</gene>
<dbReference type="GO" id="GO:0016740">
    <property type="term" value="F:transferase activity"/>
    <property type="evidence" value="ECO:0007669"/>
    <property type="project" value="UniProtKB-KW"/>
</dbReference>
<comment type="caution">
    <text evidence="2">The sequence shown here is derived from an EMBL/GenBank/DDBJ whole genome shotgun (WGS) entry which is preliminary data.</text>
</comment>
<dbReference type="AlphaFoldDB" id="A0A2V1ZZC6"/>
<sequence length="255" mass="29120">MKNIVISLESAVERRKHINEEFGKHKVDFEFFDALTPDLAHAYAQNLPIDLENIALTGGELACFMSHASVWQQMIDQNIPYLAIFEDDIYLGEDAETLLTTTSWIKPDWHIIKTEAFSEKVFLSSNSSEIVSNRRRIAQLKGKNLGTAGYILSLRGAQVYLDYISKNKLRPLDELMFDDFIKHDAEPVYQMTPALCIQEMLLNKGNPSLPSALIIDRQGRMKSEKKSAMFKAKREINRVAMKLKKSIFATEVVFK</sequence>
<dbReference type="Pfam" id="PF01755">
    <property type="entry name" value="Glyco_transf_25"/>
    <property type="match status" value="1"/>
</dbReference>
<evidence type="ECO:0000259" key="1">
    <source>
        <dbReference type="Pfam" id="PF01755"/>
    </source>
</evidence>
<protein>
    <submittedName>
        <fullName evidence="2">Glycosyl transferase family 25</fullName>
    </submittedName>
</protein>
<organism evidence="2 3">
    <name type="scientific">Psychrobacter immobilis</name>
    <dbReference type="NCBI Taxonomy" id="498"/>
    <lineage>
        <taxon>Bacteria</taxon>
        <taxon>Pseudomonadati</taxon>
        <taxon>Pseudomonadota</taxon>
        <taxon>Gammaproteobacteria</taxon>
        <taxon>Moraxellales</taxon>
        <taxon>Moraxellaceae</taxon>
        <taxon>Psychrobacter</taxon>
    </lineage>
</organism>
<evidence type="ECO:0000313" key="3">
    <source>
        <dbReference type="Proteomes" id="UP000245655"/>
    </source>
</evidence>
<accession>A0A2V1ZZC6</accession>
<feature type="domain" description="Glycosyl transferase family 25" evidence="1">
    <location>
        <begin position="2"/>
        <end position="176"/>
    </location>
</feature>
<dbReference type="EMBL" id="QGGM01000008">
    <property type="protein sequence ID" value="PWK11374.1"/>
    <property type="molecule type" value="Genomic_DNA"/>
</dbReference>
<keyword evidence="3" id="KW-1185">Reference proteome</keyword>